<evidence type="ECO:0000256" key="1">
    <source>
        <dbReference type="SAM" id="MobiDB-lite"/>
    </source>
</evidence>
<keyword evidence="3" id="KW-1185">Reference proteome</keyword>
<feature type="region of interest" description="Disordered" evidence="1">
    <location>
        <begin position="37"/>
        <end position="56"/>
    </location>
</feature>
<accession>A0ABP1B7M3</accession>
<reference evidence="2 3" key="1">
    <citation type="submission" date="2024-03" db="EMBL/GenBank/DDBJ databases">
        <authorList>
            <consortium name="ELIXIR-Norway"/>
            <consortium name="Elixir Norway"/>
        </authorList>
    </citation>
    <scope>NUCLEOTIDE SEQUENCE [LARGE SCALE GENOMIC DNA]</scope>
</reference>
<feature type="region of interest" description="Disordered" evidence="1">
    <location>
        <begin position="1"/>
        <end position="29"/>
    </location>
</feature>
<gene>
    <name evidence="2" type="ORF">CSSPJE1EN2_LOCUS13729</name>
</gene>
<proteinExistence type="predicted"/>
<dbReference type="Proteomes" id="UP001497522">
    <property type="component" value="Chromosome 2"/>
</dbReference>
<feature type="compositionally biased region" description="Basic and acidic residues" evidence="1">
    <location>
        <begin position="44"/>
        <end position="56"/>
    </location>
</feature>
<evidence type="ECO:0000313" key="3">
    <source>
        <dbReference type="Proteomes" id="UP001497522"/>
    </source>
</evidence>
<protein>
    <submittedName>
        <fullName evidence="2">Uncharacterized protein</fullName>
    </submittedName>
</protein>
<dbReference type="EMBL" id="OZ023703">
    <property type="protein sequence ID" value="CAK9871061.1"/>
    <property type="molecule type" value="Genomic_DNA"/>
</dbReference>
<organism evidence="2 3">
    <name type="scientific">Sphagnum jensenii</name>
    <dbReference type="NCBI Taxonomy" id="128206"/>
    <lineage>
        <taxon>Eukaryota</taxon>
        <taxon>Viridiplantae</taxon>
        <taxon>Streptophyta</taxon>
        <taxon>Embryophyta</taxon>
        <taxon>Bryophyta</taxon>
        <taxon>Sphagnophytina</taxon>
        <taxon>Sphagnopsida</taxon>
        <taxon>Sphagnales</taxon>
        <taxon>Sphagnaceae</taxon>
        <taxon>Sphagnum</taxon>
    </lineage>
</organism>
<sequence length="97" mass="11250">MESATERHNRLTKERCAARSVEQRAQDNEIRRARRSAFFNEPKSSNRREQVAHRASLTDEAREALREENRVAHACQRAALGDDAREVLREENRVAHA</sequence>
<name>A0ABP1B7M3_9BRYO</name>
<evidence type="ECO:0000313" key="2">
    <source>
        <dbReference type="EMBL" id="CAK9871061.1"/>
    </source>
</evidence>